<feature type="transmembrane region" description="Helical" evidence="1">
    <location>
        <begin position="7"/>
        <end position="39"/>
    </location>
</feature>
<dbReference type="AlphaFoldDB" id="A0A0L8I7D9"/>
<name>A0A0L8I7D9_OCTBM</name>
<protein>
    <submittedName>
        <fullName evidence="2">Uncharacterized protein</fullName>
    </submittedName>
</protein>
<keyword evidence="1" id="KW-1133">Transmembrane helix</keyword>
<evidence type="ECO:0000256" key="1">
    <source>
        <dbReference type="SAM" id="Phobius"/>
    </source>
</evidence>
<keyword evidence="1" id="KW-0812">Transmembrane</keyword>
<evidence type="ECO:0000313" key="2">
    <source>
        <dbReference type="EMBL" id="KOF97396.1"/>
    </source>
</evidence>
<proteinExistence type="predicted"/>
<dbReference type="EMBL" id="KQ416325">
    <property type="protein sequence ID" value="KOF97396.1"/>
    <property type="molecule type" value="Genomic_DNA"/>
</dbReference>
<feature type="transmembrane region" description="Helical" evidence="1">
    <location>
        <begin position="51"/>
        <end position="73"/>
    </location>
</feature>
<reference evidence="2" key="1">
    <citation type="submission" date="2015-07" db="EMBL/GenBank/DDBJ databases">
        <title>MeaNS - Measles Nucleotide Surveillance Program.</title>
        <authorList>
            <person name="Tran T."/>
            <person name="Druce J."/>
        </authorList>
    </citation>
    <scope>NUCLEOTIDE SEQUENCE</scope>
    <source>
        <strain evidence="2">UCB-OBI-ISO-001</strain>
        <tissue evidence="2">Gonad</tissue>
    </source>
</reference>
<organism evidence="2">
    <name type="scientific">Octopus bimaculoides</name>
    <name type="common">California two-spotted octopus</name>
    <dbReference type="NCBI Taxonomy" id="37653"/>
    <lineage>
        <taxon>Eukaryota</taxon>
        <taxon>Metazoa</taxon>
        <taxon>Spiralia</taxon>
        <taxon>Lophotrochozoa</taxon>
        <taxon>Mollusca</taxon>
        <taxon>Cephalopoda</taxon>
        <taxon>Coleoidea</taxon>
        <taxon>Octopodiformes</taxon>
        <taxon>Octopoda</taxon>
        <taxon>Incirrata</taxon>
        <taxon>Octopodidae</taxon>
        <taxon>Octopus</taxon>
    </lineage>
</organism>
<gene>
    <name evidence="2" type="ORF">OCBIM_22029941mg</name>
</gene>
<sequence length="74" mass="7402">MPVLLDIVVLCGVCVVGDFGLAFVFSSLVFVFFVVVLGIGVGLSFDVGGSVVSLIGFGVGVNCGGVVSFLGLLC</sequence>
<keyword evidence="1" id="KW-0472">Membrane</keyword>
<accession>A0A0L8I7D9</accession>